<sequence>MKYCADVKEPMKSFSSDVIVGTGFAMSNLNISKKKKFDSERTKYDLFSVDLRQPSNIHIHFESSHSCSGSFFRRNLQRNTKREVKMAMCEVHETC</sequence>
<organism evidence="1 2">
    <name type="scientific">Caenorhabditis briggsae</name>
    <dbReference type="NCBI Taxonomy" id="6238"/>
    <lineage>
        <taxon>Eukaryota</taxon>
        <taxon>Metazoa</taxon>
        <taxon>Ecdysozoa</taxon>
        <taxon>Nematoda</taxon>
        <taxon>Chromadorea</taxon>
        <taxon>Rhabditida</taxon>
        <taxon>Rhabditina</taxon>
        <taxon>Rhabditomorpha</taxon>
        <taxon>Rhabditoidea</taxon>
        <taxon>Rhabditidae</taxon>
        <taxon>Peloderinae</taxon>
        <taxon>Caenorhabditis</taxon>
    </lineage>
</organism>
<dbReference type="Proteomes" id="UP000827892">
    <property type="component" value="Chromosome IV"/>
</dbReference>
<dbReference type="EMBL" id="CP090894">
    <property type="protein sequence ID" value="ULT94616.1"/>
    <property type="molecule type" value="Genomic_DNA"/>
</dbReference>
<reference evidence="1 2" key="1">
    <citation type="submission" date="2022-05" db="EMBL/GenBank/DDBJ databases">
        <title>Chromosome-level reference genomes for two strains of Caenorhabditis briggsae: an improved platform for comparative genomics.</title>
        <authorList>
            <person name="Stevens L."/>
            <person name="Andersen E.C."/>
        </authorList>
    </citation>
    <scope>NUCLEOTIDE SEQUENCE [LARGE SCALE GENOMIC DNA]</scope>
    <source>
        <strain evidence="1">QX1410_ONT</strain>
        <tissue evidence="1">Whole-organism</tissue>
    </source>
</reference>
<accession>A0AAE9A7C0</accession>
<evidence type="ECO:0000313" key="1">
    <source>
        <dbReference type="EMBL" id="ULT94616.1"/>
    </source>
</evidence>
<evidence type="ECO:0000313" key="2">
    <source>
        <dbReference type="Proteomes" id="UP000827892"/>
    </source>
</evidence>
<name>A0AAE9A7C0_CAEBR</name>
<gene>
    <name evidence="1" type="ORF">L3Y34_003813</name>
</gene>
<dbReference type="AlphaFoldDB" id="A0AAE9A7C0"/>
<proteinExistence type="predicted"/>
<protein>
    <submittedName>
        <fullName evidence="1">Uncharacterized protein</fullName>
    </submittedName>
</protein>